<evidence type="ECO:0000313" key="3">
    <source>
        <dbReference type="Proteomes" id="UP001552299"/>
    </source>
</evidence>
<evidence type="ECO:0000259" key="1">
    <source>
        <dbReference type="Pfam" id="PF13966"/>
    </source>
</evidence>
<dbReference type="AlphaFoldDB" id="A0ABD0V7H7"/>
<dbReference type="PANTHER" id="PTHR33116">
    <property type="entry name" value="REVERSE TRANSCRIPTASE ZINC-BINDING DOMAIN-CONTAINING PROTEIN-RELATED-RELATED"/>
    <property type="match status" value="1"/>
</dbReference>
<accession>A0ABD0V7H7</accession>
<dbReference type="EMBL" id="JANQDX010000008">
    <property type="protein sequence ID" value="KAL0920558.1"/>
    <property type="molecule type" value="Genomic_DNA"/>
</dbReference>
<dbReference type="InterPro" id="IPR026960">
    <property type="entry name" value="RVT-Znf"/>
</dbReference>
<feature type="domain" description="Reverse transcriptase zinc-binding" evidence="1">
    <location>
        <begin position="416"/>
        <end position="489"/>
    </location>
</feature>
<reference evidence="2 3" key="1">
    <citation type="journal article" date="2024" name="Plant Biotechnol. J.">
        <title>Dendrobium thyrsiflorum genome and its molecular insights into genes involved in important horticultural traits.</title>
        <authorList>
            <person name="Chen B."/>
            <person name="Wang J.Y."/>
            <person name="Zheng P.J."/>
            <person name="Li K.L."/>
            <person name="Liang Y.M."/>
            <person name="Chen X.F."/>
            <person name="Zhang C."/>
            <person name="Zhao X."/>
            <person name="He X."/>
            <person name="Zhang G.Q."/>
            <person name="Liu Z.J."/>
            <person name="Xu Q."/>
        </authorList>
    </citation>
    <scope>NUCLEOTIDE SEQUENCE [LARGE SCALE GENOMIC DNA]</scope>
    <source>
        <strain evidence="2">GZMU011</strain>
    </source>
</reference>
<name>A0ABD0V7H7_DENTH</name>
<evidence type="ECO:0000313" key="2">
    <source>
        <dbReference type="EMBL" id="KAL0920558.1"/>
    </source>
</evidence>
<dbReference type="PANTHER" id="PTHR33116:SF78">
    <property type="entry name" value="OS12G0587133 PROTEIN"/>
    <property type="match status" value="1"/>
</dbReference>
<gene>
    <name evidence="2" type="ORF">M5K25_009701</name>
</gene>
<dbReference type="Proteomes" id="UP001552299">
    <property type="component" value="Unassembled WGS sequence"/>
</dbReference>
<proteinExistence type="predicted"/>
<organism evidence="2 3">
    <name type="scientific">Dendrobium thyrsiflorum</name>
    <name type="common">Pinecone-like raceme dendrobium</name>
    <name type="synonym">Orchid</name>
    <dbReference type="NCBI Taxonomy" id="117978"/>
    <lineage>
        <taxon>Eukaryota</taxon>
        <taxon>Viridiplantae</taxon>
        <taxon>Streptophyta</taxon>
        <taxon>Embryophyta</taxon>
        <taxon>Tracheophyta</taxon>
        <taxon>Spermatophyta</taxon>
        <taxon>Magnoliopsida</taxon>
        <taxon>Liliopsida</taxon>
        <taxon>Asparagales</taxon>
        <taxon>Orchidaceae</taxon>
        <taxon>Epidendroideae</taxon>
        <taxon>Malaxideae</taxon>
        <taxon>Dendrobiinae</taxon>
        <taxon>Dendrobium</taxon>
    </lineage>
</organism>
<sequence>MGLRRVSTIRVAADGRWYDRIKAVECPPPNGNPITDFCSKLRHLKSLIKTSDWASSNSVQKYLDNLHKIQANYLDKIAADPMNPTLNANLKSVNTKITEFSSHLASWIIQRAKAKWLSHGEDDLKFLYAKIRARNSKKNSVTNLSSFGTSQQNNIQNIISHFQSIYNPPPLADMNLAQFPIGDTIDYTMASALIQQVTDAEIKKAVFSGSSSSAPGPDGAIIPKTILKTIRKLSSKFLFFGDIGTTHKLHMVSWDKVCLPKSCGGLGLLTPSALQFGFNCSLISRIYNFSTPLSRWLLKRYTSPWRPPPANASKFWRMLCVTASTAKPHFNFRITPLAPIAFFWDHWTSVVGLADSFHASLDAYVGEFINDKQWVLPLDLDPNISNSIKAIPIYEESKYCLLWDNTELGCFGSYVKVFHDNIPTSNWANHLWFKGCSLRYSAFAWFCLIGDLKTAEALKTRNIYIDSICPLCRLDSESSRHLFFECQYSFNIILKLIPQANSLLLRPNAPQFFDWLDDLNCNADMLHLHKLITCCSIYLIWKERNDRRYGGNSKC</sequence>
<protein>
    <recommendedName>
        <fullName evidence="1">Reverse transcriptase zinc-binding domain-containing protein</fullName>
    </recommendedName>
</protein>
<dbReference type="Pfam" id="PF13966">
    <property type="entry name" value="zf-RVT"/>
    <property type="match status" value="1"/>
</dbReference>
<keyword evidence="3" id="KW-1185">Reference proteome</keyword>
<comment type="caution">
    <text evidence="2">The sequence shown here is derived from an EMBL/GenBank/DDBJ whole genome shotgun (WGS) entry which is preliminary data.</text>
</comment>